<proteinExistence type="predicted"/>
<feature type="non-terminal residue" evidence="1">
    <location>
        <position position="141"/>
    </location>
</feature>
<gene>
    <name evidence="1" type="ORF">FMOSSE_LOCUS12998</name>
</gene>
<sequence>VTLTQTVMVNKSIESEENLPCQDPFVIFTDAANKDYFVENEQSGNFVLRRKFIGKLKISRTNKHLVAKEIEQNLVTGDTKLCNQSASAFTTITSLTSTTSSSPCPHSLLFTNTTSMSVKGKERAYLKLSKDIIHDEQESNK</sequence>
<reference evidence="1" key="1">
    <citation type="submission" date="2021-06" db="EMBL/GenBank/DDBJ databases">
        <authorList>
            <person name="Kallberg Y."/>
            <person name="Tangrot J."/>
            <person name="Rosling A."/>
        </authorList>
    </citation>
    <scope>NUCLEOTIDE SEQUENCE</scope>
    <source>
        <strain evidence="1">87-6 pot B 2015</strain>
    </source>
</reference>
<evidence type="ECO:0000313" key="2">
    <source>
        <dbReference type="Proteomes" id="UP000789375"/>
    </source>
</evidence>
<organism evidence="1 2">
    <name type="scientific">Funneliformis mosseae</name>
    <name type="common">Endomycorrhizal fungus</name>
    <name type="synonym">Glomus mosseae</name>
    <dbReference type="NCBI Taxonomy" id="27381"/>
    <lineage>
        <taxon>Eukaryota</taxon>
        <taxon>Fungi</taxon>
        <taxon>Fungi incertae sedis</taxon>
        <taxon>Mucoromycota</taxon>
        <taxon>Glomeromycotina</taxon>
        <taxon>Glomeromycetes</taxon>
        <taxon>Glomerales</taxon>
        <taxon>Glomeraceae</taxon>
        <taxon>Funneliformis</taxon>
    </lineage>
</organism>
<keyword evidence="2" id="KW-1185">Reference proteome</keyword>
<evidence type="ECO:0000313" key="1">
    <source>
        <dbReference type="EMBL" id="CAG8683254.1"/>
    </source>
</evidence>
<dbReference type="EMBL" id="CAJVPP010006968">
    <property type="protein sequence ID" value="CAG8683254.1"/>
    <property type="molecule type" value="Genomic_DNA"/>
</dbReference>
<dbReference type="Proteomes" id="UP000789375">
    <property type="component" value="Unassembled WGS sequence"/>
</dbReference>
<accession>A0A9N9HI92</accession>
<name>A0A9N9HI92_FUNMO</name>
<comment type="caution">
    <text evidence="1">The sequence shown here is derived from an EMBL/GenBank/DDBJ whole genome shotgun (WGS) entry which is preliminary data.</text>
</comment>
<dbReference type="AlphaFoldDB" id="A0A9N9HI92"/>
<protein>
    <submittedName>
        <fullName evidence="1">5241_t:CDS:1</fullName>
    </submittedName>
</protein>